<dbReference type="InterPro" id="IPR029057">
    <property type="entry name" value="PRTase-like"/>
</dbReference>
<evidence type="ECO:0000313" key="2">
    <source>
        <dbReference type="Proteomes" id="UP000775213"/>
    </source>
</evidence>
<organism evidence="1 2">
    <name type="scientific">Dendrobium chrysotoxum</name>
    <name type="common">Orchid</name>
    <dbReference type="NCBI Taxonomy" id="161865"/>
    <lineage>
        <taxon>Eukaryota</taxon>
        <taxon>Viridiplantae</taxon>
        <taxon>Streptophyta</taxon>
        <taxon>Embryophyta</taxon>
        <taxon>Tracheophyta</taxon>
        <taxon>Spermatophyta</taxon>
        <taxon>Magnoliopsida</taxon>
        <taxon>Liliopsida</taxon>
        <taxon>Asparagales</taxon>
        <taxon>Orchidaceae</taxon>
        <taxon>Epidendroideae</taxon>
        <taxon>Malaxideae</taxon>
        <taxon>Dendrobiinae</taxon>
        <taxon>Dendrobium</taxon>
    </lineage>
</organism>
<dbReference type="EMBL" id="JAGFBR010000018">
    <property type="protein sequence ID" value="KAH0449559.1"/>
    <property type="molecule type" value="Genomic_DNA"/>
</dbReference>
<gene>
    <name evidence="1" type="ORF">IEQ34_020251</name>
</gene>
<sequence>MEKIARGEVGIRRSWGFRVSGSSRERGSRLDFKDLKEQRSRLAVCGYREEETGAAPICRSAGFRGSDGAECPDDFVVGYGLDLAELYRNLAYIGVLKPEKYN</sequence>
<dbReference type="Proteomes" id="UP000775213">
    <property type="component" value="Unassembled WGS sequence"/>
</dbReference>
<comment type="caution">
    <text evidence="1">The sequence shown here is derived from an EMBL/GenBank/DDBJ whole genome shotgun (WGS) entry which is preliminary data.</text>
</comment>
<dbReference type="Gene3D" id="3.40.50.2020">
    <property type="match status" value="1"/>
</dbReference>
<keyword evidence="2" id="KW-1185">Reference proteome</keyword>
<accession>A0AAV7G0E5</accession>
<evidence type="ECO:0000313" key="1">
    <source>
        <dbReference type="EMBL" id="KAH0449559.1"/>
    </source>
</evidence>
<dbReference type="SUPFAM" id="SSF53271">
    <property type="entry name" value="PRTase-like"/>
    <property type="match status" value="1"/>
</dbReference>
<name>A0AAV7G0E5_DENCH</name>
<proteinExistence type="predicted"/>
<reference evidence="1 2" key="1">
    <citation type="journal article" date="2021" name="Hortic Res">
        <title>Chromosome-scale assembly of the Dendrobium chrysotoxum genome enhances the understanding of orchid evolution.</title>
        <authorList>
            <person name="Zhang Y."/>
            <person name="Zhang G.Q."/>
            <person name="Zhang D."/>
            <person name="Liu X.D."/>
            <person name="Xu X.Y."/>
            <person name="Sun W.H."/>
            <person name="Yu X."/>
            <person name="Zhu X."/>
            <person name="Wang Z.W."/>
            <person name="Zhao X."/>
            <person name="Zhong W.Y."/>
            <person name="Chen H."/>
            <person name="Yin W.L."/>
            <person name="Huang T."/>
            <person name="Niu S.C."/>
            <person name="Liu Z.J."/>
        </authorList>
    </citation>
    <scope>NUCLEOTIDE SEQUENCE [LARGE SCALE GENOMIC DNA]</scope>
    <source>
        <strain evidence="1">Lindl</strain>
    </source>
</reference>
<protein>
    <submittedName>
        <fullName evidence="1">Uncharacterized protein</fullName>
    </submittedName>
</protein>
<dbReference type="AlphaFoldDB" id="A0AAV7G0E5"/>